<evidence type="ECO:0000256" key="2">
    <source>
        <dbReference type="SAM" id="Phobius"/>
    </source>
</evidence>
<dbReference type="GeneID" id="92356769"/>
<dbReference type="EMBL" id="JAFHLR010000034">
    <property type="protein sequence ID" value="KAG5467683.1"/>
    <property type="molecule type" value="Genomic_DNA"/>
</dbReference>
<sequence length="708" mass="79896">MKDNAIREPRSLSAEALEGNSDFRRFTERMKSMGRVFAVKSKADATSRLVLPPREKESTRADLTGEWLDCCLREYLERKRHFESRFRNRAQLMVRILALLMPFLAVLWCIWPMWRVLIDVETDAYYKTLEVSSTATPIEITRAYRTMMKRWHPDHNPSCGSFCREKTERIKEAYDVLLSRSDHHLTLANQYHEGLMALRSLLSFRGFQISGDAAMNVFMIVRRVYPASARSSGTLRLVCSIVILVFCTVHETLFVSGFNIVTMIQLFYYSLSMAKSSAQQQSEEEVRRNSYPDVARDAFALLSCASVGSIAMWWRESTATPLEEAFRMLYGSVYVLSFLYRFSPNVYDNFLMRKCSLPLTYVDMATSRLMWTRFATSELMFLVDDLFVFTCRISTPHRVVVYIAHFVFICQFCMLTWDPPAANGRASGRVTTAEADEPKPRAASIAKARTAQSSNSDATPTAEQSAFAQSCMTKEEEGVVTDLDNEAVAWEDIATLKYRSLIVSLGRRHAQQHGQSADAVDIAPTVDLQHVAVVALSRGAATGPTASQQRLDILCQVRDPEMSRLLAMERGPKMMVPVRSKSVWSLDVAREEYRRGFGSEAPLTSSQAWRKRVPGTTCETWKAPAFMVFTWVLLALVCAVAGPLPHDAVWSTKSIDSSLRPKLFARFLGELPPTHFVNALSGGLLTVAQIPICTLDWWDAGATLGFVR</sequence>
<accession>A0A836H0G9</accession>
<dbReference type="RefSeq" id="XP_067059485.1">
    <property type="nucleotide sequence ID" value="XM_067202835.1"/>
</dbReference>
<keyword evidence="2" id="KW-0812">Transmembrane</keyword>
<dbReference type="AlphaFoldDB" id="A0A836H0G9"/>
<protein>
    <recommendedName>
        <fullName evidence="3">J domain-containing protein</fullName>
    </recommendedName>
</protein>
<feature type="transmembrane region" description="Helical" evidence="2">
    <location>
        <begin position="92"/>
        <end position="114"/>
    </location>
</feature>
<feature type="region of interest" description="Disordered" evidence="1">
    <location>
        <begin position="426"/>
        <end position="466"/>
    </location>
</feature>
<evidence type="ECO:0000259" key="3">
    <source>
        <dbReference type="PROSITE" id="PS50076"/>
    </source>
</evidence>
<feature type="domain" description="J" evidence="3">
    <location>
        <begin position="124"/>
        <end position="192"/>
    </location>
</feature>
<dbReference type="Gene3D" id="1.10.287.110">
    <property type="entry name" value="DnaJ domain"/>
    <property type="match status" value="1"/>
</dbReference>
<reference evidence="5" key="2">
    <citation type="journal article" date="2021" name="Sci. Data">
        <title>Chromosome-scale genome sequencing, assembly and annotation of six genomes from subfamily Leishmaniinae.</title>
        <authorList>
            <person name="Almutairi H."/>
            <person name="Urbaniak M.D."/>
            <person name="Bates M.D."/>
            <person name="Jariyapan N."/>
            <person name="Kwakye-Nuako G."/>
            <person name="Thomaz Soccol V."/>
            <person name="Al-Salem W.S."/>
            <person name="Dillon R.J."/>
            <person name="Bates P.A."/>
            <person name="Gatherer D."/>
        </authorList>
    </citation>
    <scope>NUCLEOTIDE SEQUENCE [LARGE SCALE GENOMIC DNA]</scope>
</reference>
<keyword evidence="2" id="KW-0472">Membrane</keyword>
<gene>
    <name evidence="4" type="ORF">LSCM4_00761</name>
</gene>
<dbReference type="PROSITE" id="PS50076">
    <property type="entry name" value="DNAJ_2"/>
    <property type="match status" value="1"/>
</dbReference>
<evidence type="ECO:0000313" key="5">
    <source>
        <dbReference type="Proteomes" id="UP000674143"/>
    </source>
</evidence>
<name>A0A836H0G9_9TRYP</name>
<dbReference type="Proteomes" id="UP000674143">
    <property type="component" value="Unassembled WGS sequence"/>
</dbReference>
<dbReference type="SUPFAM" id="SSF46565">
    <property type="entry name" value="Chaperone J-domain"/>
    <property type="match status" value="1"/>
</dbReference>
<dbReference type="SMR" id="A0A836H0G9"/>
<dbReference type="SMART" id="SM00271">
    <property type="entry name" value="DnaJ"/>
    <property type="match status" value="1"/>
</dbReference>
<comment type="caution">
    <text evidence="4">The sequence shown here is derived from an EMBL/GenBank/DDBJ whole genome shotgun (WGS) entry which is preliminary data.</text>
</comment>
<dbReference type="PRINTS" id="PR00625">
    <property type="entry name" value="JDOMAIN"/>
</dbReference>
<keyword evidence="2" id="KW-1133">Transmembrane helix</keyword>
<reference evidence="5" key="1">
    <citation type="journal article" date="2021" name="Microbiol. Resour. Announc.">
        <title>LGAAP: Leishmaniinae Genome Assembly and Annotation Pipeline.</title>
        <authorList>
            <person name="Almutairi H."/>
            <person name="Urbaniak M.D."/>
            <person name="Bates M.D."/>
            <person name="Jariyapan N."/>
            <person name="Kwakye-Nuako G."/>
            <person name="Thomaz-Soccol V."/>
            <person name="Al-Salem W.S."/>
            <person name="Dillon R.J."/>
            <person name="Bates P.A."/>
            <person name="Gatherer D."/>
        </authorList>
    </citation>
    <scope>NUCLEOTIDE SEQUENCE [LARGE SCALE GENOMIC DNA]</scope>
</reference>
<dbReference type="Pfam" id="PF00226">
    <property type="entry name" value="DnaJ"/>
    <property type="match status" value="1"/>
</dbReference>
<organism evidence="4 5">
    <name type="scientific">Leishmania orientalis</name>
    <dbReference type="NCBI Taxonomy" id="2249476"/>
    <lineage>
        <taxon>Eukaryota</taxon>
        <taxon>Discoba</taxon>
        <taxon>Euglenozoa</taxon>
        <taxon>Kinetoplastea</taxon>
        <taxon>Metakinetoplastina</taxon>
        <taxon>Trypanosomatida</taxon>
        <taxon>Trypanosomatidae</taxon>
        <taxon>Leishmaniinae</taxon>
        <taxon>Leishmania</taxon>
    </lineage>
</organism>
<dbReference type="KEGG" id="loi:92356769"/>
<feature type="compositionally biased region" description="Polar residues" evidence="1">
    <location>
        <begin position="450"/>
        <end position="466"/>
    </location>
</feature>
<dbReference type="CDD" id="cd06257">
    <property type="entry name" value="DnaJ"/>
    <property type="match status" value="1"/>
</dbReference>
<dbReference type="InterPro" id="IPR001623">
    <property type="entry name" value="DnaJ_domain"/>
</dbReference>
<keyword evidence="5" id="KW-1185">Reference proteome</keyword>
<dbReference type="InterPro" id="IPR036869">
    <property type="entry name" value="J_dom_sf"/>
</dbReference>
<proteinExistence type="predicted"/>
<dbReference type="PANTHER" id="PTHR24074">
    <property type="entry name" value="CO-CHAPERONE PROTEIN DJLA"/>
    <property type="match status" value="1"/>
</dbReference>
<evidence type="ECO:0000313" key="4">
    <source>
        <dbReference type="EMBL" id="KAG5467683.1"/>
    </source>
</evidence>
<evidence type="ECO:0000256" key="1">
    <source>
        <dbReference type="SAM" id="MobiDB-lite"/>
    </source>
</evidence>
<dbReference type="InterPro" id="IPR050817">
    <property type="entry name" value="DjlA_DnaK_co-chaperone"/>
</dbReference>